<keyword evidence="3" id="KW-1003">Cell membrane</keyword>
<evidence type="ECO:0000256" key="6">
    <source>
        <dbReference type="ARBA" id="ARBA00022775"/>
    </source>
</evidence>
<feature type="region of interest" description="Disordered" evidence="14">
    <location>
        <begin position="1"/>
        <end position="39"/>
    </location>
</feature>
<evidence type="ECO:0000256" key="2">
    <source>
        <dbReference type="ARBA" id="ARBA00022448"/>
    </source>
</evidence>
<dbReference type="GO" id="GO:0015378">
    <property type="term" value="F:sodium:chloride symporter activity"/>
    <property type="evidence" value="ECO:0007669"/>
    <property type="project" value="UniProtKB-ARBA"/>
</dbReference>
<dbReference type="PROSITE" id="PS50267">
    <property type="entry name" value="NA_NEUROTRAN_SYMP_3"/>
    <property type="match status" value="1"/>
</dbReference>
<feature type="binding site" evidence="13">
    <location>
        <position position="61"/>
    </location>
    <ligand>
        <name>Na(+)</name>
        <dbReference type="ChEBI" id="CHEBI:29101"/>
        <label>1</label>
    </ligand>
</feature>
<evidence type="ECO:0000256" key="3">
    <source>
        <dbReference type="ARBA" id="ARBA00022475"/>
    </source>
</evidence>
<feature type="binding site" evidence="13">
    <location>
        <position position="62"/>
    </location>
    <ligand>
        <name>Na(+)</name>
        <dbReference type="ChEBI" id="CHEBI:29101"/>
        <label>1</label>
    </ligand>
</feature>
<evidence type="ECO:0000313" key="16">
    <source>
        <dbReference type="Proteomes" id="UP000275408"/>
    </source>
</evidence>
<dbReference type="GO" id="GO:0046872">
    <property type="term" value="F:metal ion binding"/>
    <property type="evidence" value="ECO:0007669"/>
    <property type="project" value="UniProtKB-KW"/>
</dbReference>
<dbReference type="EMBL" id="RCHS01002970">
    <property type="protein sequence ID" value="RMX44564.1"/>
    <property type="molecule type" value="Genomic_DNA"/>
</dbReference>
<keyword evidence="9 13" id="KW-0915">Sodium</keyword>
<dbReference type="Pfam" id="PF00209">
    <property type="entry name" value="SNF"/>
    <property type="match status" value="1"/>
</dbReference>
<evidence type="ECO:0000256" key="12">
    <source>
        <dbReference type="ARBA" id="ARBA00023180"/>
    </source>
</evidence>
<evidence type="ECO:0000256" key="11">
    <source>
        <dbReference type="ARBA" id="ARBA00023157"/>
    </source>
</evidence>
<evidence type="ECO:0000256" key="5">
    <source>
        <dbReference type="ARBA" id="ARBA00022723"/>
    </source>
</evidence>
<keyword evidence="10" id="KW-0472">Membrane</keyword>
<dbReference type="GO" id="GO:0008504">
    <property type="term" value="F:monoamine transmembrane transporter activity"/>
    <property type="evidence" value="ECO:0007669"/>
    <property type="project" value="UniProtKB-ARBA"/>
</dbReference>
<reference evidence="15 16" key="1">
    <citation type="journal article" date="2018" name="Sci. Rep.">
        <title>Comparative analysis of the Pocillopora damicornis genome highlights role of immune system in coral evolution.</title>
        <authorList>
            <person name="Cunning R."/>
            <person name="Bay R.A."/>
            <person name="Gillette P."/>
            <person name="Baker A.C."/>
            <person name="Traylor-Knowles N."/>
        </authorList>
    </citation>
    <scope>NUCLEOTIDE SEQUENCE [LARGE SCALE GENOMIC DNA]</scope>
    <source>
        <strain evidence="15">RSMAS</strain>
        <tissue evidence="15">Whole animal</tissue>
    </source>
</reference>
<evidence type="ECO:0000256" key="10">
    <source>
        <dbReference type="ARBA" id="ARBA00023136"/>
    </source>
</evidence>
<dbReference type="GO" id="GO:0090493">
    <property type="term" value="P:catecholamine uptake"/>
    <property type="evidence" value="ECO:0007669"/>
    <property type="project" value="UniProtKB-ARBA"/>
</dbReference>
<name>A0A3M6TTJ7_POCDA</name>
<keyword evidence="7" id="KW-0769">Symport</keyword>
<sequence>MAEPQSEADRELHHVAVSSEMPLTGSEEKGDDSCPGEGQDLGSREIWSRKLDFLLSCIGYAVGLGNVWRFPYLCYKGGGAETCQTCKRVDNLFNLRDEL</sequence>
<dbReference type="AlphaFoldDB" id="A0A3M6TTJ7"/>
<dbReference type="GO" id="GO:0006836">
    <property type="term" value="P:neurotransmitter transport"/>
    <property type="evidence" value="ECO:0007669"/>
    <property type="project" value="UniProtKB-KW"/>
</dbReference>
<dbReference type="InterPro" id="IPR037272">
    <property type="entry name" value="SNS_sf"/>
</dbReference>
<keyword evidence="4" id="KW-0812">Transmembrane</keyword>
<gene>
    <name evidence="15" type="ORF">pdam_00002745</name>
</gene>
<dbReference type="InterPro" id="IPR000175">
    <property type="entry name" value="Na/ntran_symport"/>
</dbReference>
<keyword evidence="11" id="KW-1015">Disulfide bond</keyword>
<evidence type="ECO:0000256" key="1">
    <source>
        <dbReference type="ARBA" id="ARBA00004651"/>
    </source>
</evidence>
<evidence type="ECO:0000256" key="4">
    <source>
        <dbReference type="ARBA" id="ARBA00022692"/>
    </source>
</evidence>
<keyword evidence="5 13" id="KW-0479">Metal-binding</keyword>
<protein>
    <recommendedName>
        <fullName evidence="17">Transporter</fullName>
    </recommendedName>
</protein>
<comment type="subcellular location">
    <subcellularLocation>
        <location evidence="1">Cell membrane</location>
        <topology evidence="1">Multi-pass membrane protein</topology>
    </subcellularLocation>
</comment>
<feature type="binding site" evidence="13">
    <location>
        <position position="66"/>
    </location>
    <ligand>
        <name>Na(+)</name>
        <dbReference type="ChEBI" id="CHEBI:29101"/>
        <label>1</label>
    </ligand>
</feature>
<dbReference type="SUPFAM" id="SSF161070">
    <property type="entry name" value="SNF-like"/>
    <property type="match status" value="1"/>
</dbReference>
<evidence type="ECO:0000256" key="7">
    <source>
        <dbReference type="ARBA" id="ARBA00022847"/>
    </source>
</evidence>
<keyword evidence="12" id="KW-0325">Glycoprotein</keyword>
<dbReference type="GO" id="GO:0006865">
    <property type="term" value="P:amino acid transport"/>
    <property type="evidence" value="ECO:0007669"/>
    <property type="project" value="TreeGrafter"/>
</dbReference>
<feature type="binding site" evidence="13">
    <location>
        <position position="59"/>
    </location>
    <ligand>
        <name>Na(+)</name>
        <dbReference type="ChEBI" id="CHEBI:29101"/>
        <label>1</label>
    </ligand>
</feature>
<keyword evidence="6" id="KW-0532">Neurotransmitter transport</keyword>
<dbReference type="OrthoDB" id="6581954at2759"/>
<evidence type="ECO:0000313" key="15">
    <source>
        <dbReference type="EMBL" id="RMX44564.1"/>
    </source>
</evidence>
<keyword evidence="8" id="KW-1133">Transmembrane helix</keyword>
<organism evidence="15 16">
    <name type="scientific">Pocillopora damicornis</name>
    <name type="common">Cauliflower coral</name>
    <name type="synonym">Millepora damicornis</name>
    <dbReference type="NCBI Taxonomy" id="46731"/>
    <lineage>
        <taxon>Eukaryota</taxon>
        <taxon>Metazoa</taxon>
        <taxon>Cnidaria</taxon>
        <taxon>Anthozoa</taxon>
        <taxon>Hexacorallia</taxon>
        <taxon>Scleractinia</taxon>
        <taxon>Astrocoeniina</taxon>
        <taxon>Pocilloporidae</taxon>
        <taxon>Pocillopora</taxon>
    </lineage>
</organism>
<evidence type="ECO:0000256" key="13">
    <source>
        <dbReference type="PIRSR" id="PIRSR600175-1"/>
    </source>
</evidence>
<evidence type="ECO:0000256" key="9">
    <source>
        <dbReference type="ARBA" id="ARBA00023053"/>
    </source>
</evidence>
<keyword evidence="16" id="KW-1185">Reference proteome</keyword>
<keyword evidence="2" id="KW-0813">Transport</keyword>
<dbReference type="PANTHER" id="PTHR11616:SF320">
    <property type="entry name" value="SODIUM-DEPENDENT NORADRENALINE TRANSPORTER"/>
    <property type="match status" value="1"/>
</dbReference>
<dbReference type="Proteomes" id="UP000275408">
    <property type="component" value="Unassembled WGS sequence"/>
</dbReference>
<dbReference type="STRING" id="46731.A0A3M6TTJ7"/>
<proteinExistence type="predicted"/>
<dbReference type="PANTHER" id="PTHR11616">
    <property type="entry name" value="SODIUM/CHLORIDE DEPENDENT TRANSPORTER"/>
    <property type="match status" value="1"/>
</dbReference>
<evidence type="ECO:0000256" key="14">
    <source>
        <dbReference type="SAM" id="MobiDB-lite"/>
    </source>
</evidence>
<accession>A0A3M6TTJ7</accession>
<evidence type="ECO:0000256" key="8">
    <source>
        <dbReference type="ARBA" id="ARBA00022989"/>
    </source>
</evidence>
<dbReference type="GO" id="GO:0005886">
    <property type="term" value="C:plasma membrane"/>
    <property type="evidence" value="ECO:0007669"/>
    <property type="project" value="UniProtKB-SubCell"/>
</dbReference>
<evidence type="ECO:0008006" key="17">
    <source>
        <dbReference type="Google" id="ProtNLM"/>
    </source>
</evidence>
<comment type="caution">
    <text evidence="15">The sequence shown here is derived from an EMBL/GenBank/DDBJ whole genome shotgun (WGS) entry which is preliminary data.</text>
</comment>